<dbReference type="InterPro" id="IPR003439">
    <property type="entry name" value="ABC_transporter-like_ATP-bd"/>
</dbReference>
<evidence type="ECO:0000256" key="2">
    <source>
        <dbReference type="ARBA" id="ARBA00022840"/>
    </source>
</evidence>
<organism evidence="4 5">
    <name type="scientific">Brevibacterium daeguense</name>
    <dbReference type="NCBI Taxonomy" id="909936"/>
    <lineage>
        <taxon>Bacteria</taxon>
        <taxon>Bacillati</taxon>
        <taxon>Actinomycetota</taxon>
        <taxon>Actinomycetes</taxon>
        <taxon>Micrococcales</taxon>
        <taxon>Brevibacteriaceae</taxon>
        <taxon>Brevibacterium</taxon>
    </lineage>
</organism>
<dbReference type="Proteomes" id="UP001501586">
    <property type="component" value="Unassembled WGS sequence"/>
</dbReference>
<accession>A0ABP8EHE0</accession>
<dbReference type="SUPFAM" id="SSF52540">
    <property type="entry name" value="P-loop containing nucleoside triphosphate hydrolases"/>
    <property type="match status" value="1"/>
</dbReference>
<keyword evidence="1" id="KW-0547">Nucleotide-binding</keyword>
<dbReference type="PANTHER" id="PTHR42764">
    <property type="entry name" value="PHOSPHONATES UTILIZATION ATP-BINDING PROTEIN PHNK-RELATED"/>
    <property type="match status" value="1"/>
</dbReference>
<evidence type="ECO:0000313" key="4">
    <source>
        <dbReference type="EMBL" id="GAA4283291.1"/>
    </source>
</evidence>
<dbReference type="InterPro" id="IPR017871">
    <property type="entry name" value="ABC_transporter-like_CS"/>
</dbReference>
<dbReference type="SMART" id="SM00382">
    <property type="entry name" value="AAA"/>
    <property type="match status" value="1"/>
</dbReference>
<protein>
    <submittedName>
        <fullName evidence="4">ATP-binding cassette domain-containing protein</fullName>
    </submittedName>
</protein>
<dbReference type="PROSITE" id="PS50893">
    <property type="entry name" value="ABC_TRANSPORTER_2"/>
    <property type="match status" value="1"/>
</dbReference>
<dbReference type="GO" id="GO:0005524">
    <property type="term" value="F:ATP binding"/>
    <property type="evidence" value="ECO:0007669"/>
    <property type="project" value="UniProtKB-KW"/>
</dbReference>
<comment type="caution">
    <text evidence="4">The sequence shown here is derived from an EMBL/GenBank/DDBJ whole genome shotgun (WGS) entry which is preliminary data.</text>
</comment>
<feature type="domain" description="ABC transporter" evidence="3">
    <location>
        <begin position="54"/>
        <end position="301"/>
    </location>
</feature>
<keyword evidence="2 4" id="KW-0067">ATP-binding</keyword>
<gene>
    <name evidence="4" type="ORF">GCM10022261_08220</name>
</gene>
<proteinExistence type="predicted"/>
<sequence length="306" mass="32010">MNPTSTAQAAAAQSAAAHAPAAGPTAAAQVLPPPPLLSARGLSRRFGPGCDLCIELTGDAGATSRCPACGTVVAVHDVSFDVGAGEVLGIVGESGSGKTTLLSLLHLDTPADAGSMVVDGYGDLLRSRTSDAELRRSAVVMVHQNSLAAGLAPRLAAESNVAERLLRTGCRSFAEARARSQDLLAELGIHPSRHTDPLETFSGGMAQRVQLARALVNPPRVLLLDEPTTGLDPSVQADLLESVQRVTDRLGSATVVVSHDLEVIRILADRVLVIHFGRVVEDGIPEQVFDDPQHPYTQLLVASRLR</sequence>
<dbReference type="Pfam" id="PF00005">
    <property type="entry name" value="ABC_tran"/>
    <property type="match status" value="1"/>
</dbReference>
<dbReference type="InterPro" id="IPR003593">
    <property type="entry name" value="AAA+_ATPase"/>
</dbReference>
<evidence type="ECO:0000256" key="1">
    <source>
        <dbReference type="ARBA" id="ARBA00022741"/>
    </source>
</evidence>
<reference evidence="5" key="1">
    <citation type="journal article" date="2019" name="Int. J. Syst. Evol. Microbiol.">
        <title>The Global Catalogue of Microorganisms (GCM) 10K type strain sequencing project: providing services to taxonomists for standard genome sequencing and annotation.</title>
        <authorList>
            <consortium name="The Broad Institute Genomics Platform"/>
            <consortium name="The Broad Institute Genome Sequencing Center for Infectious Disease"/>
            <person name="Wu L."/>
            <person name="Ma J."/>
        </authorList>
    </citation>
    <scope>NUCLEOTIDE SEQUENCE [LARGE SCALE GENOMIC DNA]</scope>
    <source>
        <strain evidence="5">JCM 17458</strain>
    </source>
</reference>
<dbReference type="RefSeq" id="WP_236865556.1">
    <property type="nucleotide sequence ID" value="NZ_BAABAZ010000004.1"/>
</dbReference>
<dbReference type="EMBL" id="BAABAZ010000004">
    <property type="protein sequence ID" value="GAA4283291.1"/>
    <property type="molecule type" value="Genomic_DNA"/>
</dbReference>
<keyword evidence="5" id="KW-1185">Reference proteome</keyword>
<dbReference type="PANTHER" id="PTHR42764:SF1">
    <property type="entry name" value="PHOSPHONATES UTILIZATION ATP-BINDING PROTEIN PHNK-RELATED"/>
    <property type="match status" value="1"/>
</dbReference>
<dbReference type="PROSITE" id="PS00211">
    <property type="entry name" value="ABC_TRANSPORTER_1"/>
    <property type="match status" value="1"/>
</dbReference>
<dbReference type="Gene3D" id="3.40.50.300">
    <property type="entry name" value="P-loop containing nucleotide triphosphate hydrolases"/>
    <property type="match status" value="1"/>
</dbReference>
<dbReference type="InterPro" id="IPR027417">
    <property type="entry name" value="P-loop_NTPase"/>
</dbReference>
<evidence type="ECO:0000313" key="5">
    <source>
        <dbReference type="Proteomes" id="UP001501586"/>
    </source>
</evidence>
<name>A0ABP8EHE0_9MICO</name>
<evidence type="ECO:0000259" key="3">
    <source>
        <dbReference type="PROSITE" id="PS50893"/>
    </source>
</evidence>